<accession>A0A016TCK3</accession>
<dbReference type="OrthoDB" id="10566577at2759"/>
<feature type="chain" id="PRO_5001490873" evidence="1">
    <location>
        <begin position="21"/>
        <end position="150"/>
    </location>
</feature>
<evidence type="ECO:0000313" key="2">
    <source>
        <dbReference type="EMBL" id="EYC00406.1"/>
    </source>
</evidence>
<gene>
    <name evidence="2" type="primary">Acey_s0116.g609</name>
    <name evidence="2" type="ORF">Y032_0116g609</name>
</gene>
<evidence type="ECO:0000313" key="3">
    <source>
        <dbReference type="Proteomes" id="UP000024635"/>
    </source>
</evidence>
<comment type="caution">
    <text evidence="2">The sequence shown here is derived from an EMBL/GenBank/DDBJ whole genome shotgun (WGS) entry which is preliminary data.</text>
</comment>
<proteinExistence type="predicted"/>
<organism evidence="2 3">
    <name type="scientific">Ancylostoma ceylanicum</name>
    <dbReference type="NCBI Taxonomy" id="53326"/>
    <lineage>
        <taxon>Eukaryota</taxon>
        <taxon>Metazoa</taxon>
        <taxon>Ecdysozoa</taxon>
        <taxon>Nematoda</taxon>
        <taxon>Chromadorea</taxon>
        <taxon>Rhabditida</taxon>
        <taxon>Rhabditina</taxon>
        <taxon>Rhabditomorpha</taxon>
        <taxon>Strongyloidea</taxon>
        <taxon>Ancylostomatidae</taxon>
        <taxon>Ancylostomatinae</taxon>
        <taxon>Ancylostoma</taxon>
    </lineage>
</organism>
<sequence>MISFHFILMCLVLTLKRSTAQYAIALLDGYPSFPMPNFVLPDPEPIPYVAMAPAPLPAPVPIVAAPIVQPPVLAPAPVLPSVYPYNTYPRYRHRRTEVRNTVRTYERETGHISETTYTTYPEILRARLHRQLLAMRRAARVLKKFNKQKN</sequence>
<reference evidence="3" key="1">
    <citation type="journal article" date="2015" name="Nat. Genet.">
        <title>The genome and transcriptome of the zoonotic hookworm Ancylostoma ceylanicum identify infection-specific gene families.</title>
        <authorList>
            <person name="Schwarz E.M."/>
            <person name="Hu Y."/>
            <person name="Antoshechkin I."/>
            <person name="Miller M.M."/>
            <person name="Sternberg P.W."/>
            <person name="Aroian R.V."/>
        </authorList>
    </citation>
    <scope>NUCLEOTIDE SEQUENCE</scope>
    <source>
        <strain evidence="3">HY135</strain>
    </source>
</reference>
<name>A0A016TCK3_9BILA</name>
<feature type="signal peptide" evidence="1">
    <location>
        <begin position="1"/>
        <end position="20"/>
    </location>
</feature>
<protein>
    <submittedName>
        <fullName evidence="2">Uncharacterized protein</fullName>
    </submittedName>
</protein>
<keyword evidence="1" id="KW-0732">Signal</keyword>
<dbReference type="AlphaFoldDB" id="A0A016TCK3"/>
<evidence type="ECO:0000256" key="1">
    <source>
        <dbReference type="SAM" id="SignalP"/>
    </source>
</evidence>
<dbReference type="EMBL" id="JARK01001452">
    <property type="protein sequence ID" value="EYC00406.1"/>
    <property type="molecule type" value="Genomic_DNA"/>
</dbReference>
<dbReference type="Proteomes" id="UP000024635">
    <property type="component" value="Unassembled WGS sequence"/>
</dbReference>
<keyword evidence="3" id="KW-1185">Reference proteome</keyword>